<evidence type="ECO:0000313" key="2">
    <source>
        <dbReference type="EMBL" id="KMQ82865.1"/>
    </source>
</evidence>
<feature type="compositionally biased region" description="Basic and acidic residues" evidence="1">
    <location>
        <begin position="15"/>
        <end position="26"/>
    </location>
</feature>
<dbReference type="AlphaFoldDB" id="A0A0J7MQM9"/>
<comment type="caution">
    <text evidence="2">The sequence shown here is derived from an EMBL/GenBank/DDBJ whole genome shotgun (WGS) entry which is preliminary data.</text>
</comment>
<proteinExistence type="predicted"/>
<name>A0A0J7MQM9_LASNI</name>
<protein>
    <submittedName>
        <fullName evidence="2">Uncharacterized protein</fullName>
    </submittedName>
</protein>
<feature type="compositionally biased region" description="Polar residues" evidence="1">
    <location>
        <begin position="30"/>
        <end position="54"/>
    </location>
</feature>
<evidence type="ECO:0000313" key="3">
    <source>
        <dbReference type="Proteomes" id="UP000036403"/>
    </source>
</evidence>
<dbReference type="Proteomes" id="UP000036403">
    <property type="component" value="Unassembled WGS sequence"/>
</dbReference>
<feature type="region of interest" description="Disordered" evidence="1">
    <location>
        <begin position="1"/>
        <end position="54"/>
    </location>
</feature>
<sequence>MENQPGEPGIDPEVEEKNTDMEERPKTGVTPESTLSADQQPEVSASQGNDEASKQCVEQINVQRASA</sequence>
<gene>
    <name evidence="2" type="ORF">RF55_21631</name>
</gene>
<organism evidence="2 3">
    <name type="scientific">Lasius niger</name>
    <name type="common">Black garden ant</name>
    <dbReference type="NCBI Taxonomy" id="67767"/>
    <lineage>
        <taxon>Eukaryota</taxon>
        <taxon>Metazoa</taxon>
        <taxon>Ecdysozoa</taxon>
        <taxon>Arthropoda</taxon>
        <taxon>Hexapoda</taxon>
        <taxon>Insecta</taxon>
        <taxon>Pterygota</taxon>
        <taxon>Neoptera</taxon>
        <taxon>Endopterygota</taxon>
        <taxon>Hymenoptera</taxon>
        <taxon>Apocrita</taxon>
        <taxon>Aculeata</taxon>
        <taxon>Formicoidea</taxon>
        <taxon>Formicidae</taxon>
        <taxon>Formicinae</taxon>
        <taxon>Lasius</taxon>
        <taxon>Lasius</taxon>
    </lineage>
</organism>
<dbReference type="EMBL" id="LBMM01022587">
    <property type="protein sequence ID" value="KMQ82865.1"/>
    <property type="molecule type" value="Genomic_DNA"/>
</dbReference>
<dbReference type="PaxDb" id="67767-A0A0J7MQM9"/>
<keyword evidence="3" id="KW-1185">Reference proteome</keyword>
<reference evidence="2 3" key="1">
    <citation type="submission" date="2015-04" db="EMBL/GenBank/DDBJ databases">
        <title>Lasius niger genome sequencing.</title>
        <authorList>
            <person name="Konorov E.A."/>
            <person name="Nikitin M.A."/>
            <person name="Kirill M.V."/>
            <person name="Chang P."/>
        </authorList>
    </citation>
    <scope>NUCLEOTIDE SEQUENCE [LARGE SCALE GENOMIC DNA]</scope>
    <source>
        <tissue evidence="2">Whole</tissue>
    </source>
</reference>
<accession>A0A0J7MQM9</accession>
<evidence type="ECO:0000256" key="1">
    <source>
        <dbReference type="SAM" id="MobiDB-lite"/>
    </source>
</evidence>